<evidence type="ECO:0000256" key="1">
    <source>
        <dbReference type="SAM" id="MobiDB-lite"/>
    </source>
</evidence>
<dbReference type="STRING" id="208445.SAMN04489727_1951"/>
<proteinExistence type="predicted"/>
<feature type="region of interest" description="Disordered" evidence="1">
    <location>
        <begin position="244"/>
        <end position="268"/>
    </location>
</feature>
<accession>A0A1H4JJ39</accession>
<reference evidence="3" key="1">
    <citation type="submission" date="2016-10" db="EMBL/GenBank/DDBJ databases">
        <authorList>
            <person name="Varghese N."/>
            <person name="Submissions S."/>
        </authorList>
    </citation>
    <scope>NUCLEOTIDE SEQUENCE [LARGE SCALE GENOMIC DNA]</scope>
    <source>
        <strain evidence="3">DSM 44544</strain>
    </source>
</reference>
<organism evidence="2 3">
    <name type="scientific">Amycolatopsis tolypomycina</name>
    <dbReference type="NCBI Taxonomy" id="208445"/>
    <lineage>
        <taxon>Bacteria</taxon>
        <taxon>Bacillati</taxon>
        <taxon>Actinomycetota</taxon>
        <taxon>Actinomycetes</taxon>
        <taxon>Pseudonocardiales</taxon>
        <taxon>Pseudonocardiaceae</taxon>
        <taxon>Amycolatopsis</taxon>
    </lineage>
</organism>
<feature type="region of interest" description="Disordered" evidence="1">
    <location>
        <begin position="310"/>
        <end position="335"/>
    </location>
</feature>
<protein>
    <submittedName>
        <fullName evidence="2">VWA domain containing CoxE-like protein</fullName>
    </submittedName>
</protein>
<dbReference type="RefSeq" id="WP_091305526.1">
    <property type="nucleotide sequence ID" value="NZ_FNSO01000003.1"/>
</dbReference>
<dbReference type="InterPro" id="IPR036465">
    <property type="entry name" value="vWFA_dom_sf"/>
</dbReference>
<sequence length="585" mass="60997">MTAHVATPTANPTAMFPAAPAWLTLSAAFGNEVPAIADRDDLVVTVAPGAGNGAPACFFPDLATIEVDGVHLAPGVDPATVEPHRIGDRKRYRTIWGLLTHECGHARHSRWRAPDDAPPGAAAAADLLEESRMEARHVRRRPDDRYWLRASATNLILADTKANNPAAAPQMTAQGAARSAALLLARVDGGILNRREVAPVTRVVRSVLGTNTLAKLRRIWRAAHRTADDDATRMIELGRRWCEALGTDPTQPPAPDPAASSGTGAPSPLASAITRAVTAIGRAVAAEPAPTDPVTDAMNARAADDKARQQAHTDATTVFDGNPGPGSATPGPRRKHIQRTRAPLAEEATAARHLARVLTTAGVRDRTATKTTSRVPPGRLRMRGAINADAQRAAGAMPSAEPFTRTTRTTVPTPPLRLGIACDVTGSMGAFAGPAASAAWILAHAARHATVPATTATVTFGRGEVHPLTHPGTAPARVSVFNAKGGSHPIDTAISALDGALGLSRPDAARLLVVISDGAFERSTKEPGQAMLDRLRATGCAVLWLTPDSPHTAPMRGATVHTLTDPAATARAIGQAATAALRATR</sequence>
<gene>
    <name evidence="2" type="ORF">SAMN04489727_1951</name>
</gene>
<dbReference type="EMBL" id="FNSO01000003">
    <property type="protein sequence ID" value="SEB46334.1"/>
    <property type="molecule type" value="Genomic_DNA"/>
</dbReference>
<feature type="compositionally biased region" description="Low complexity" evidence="1">
    <location>
        <begin position="257"/>
        <end position="268"/>
    </location>
</feature>
<evidence type="ECO:0000313" key="2">
    <source>
        <dbReference type="EMBL" id="SEB46334.1"/>
    </source>
</evidence>
<dbReference type="SUPFAM" id="SSF53300">
    <property type="entry name" value="vWA-like"/>
    <property type="match status" value="1"/>
</dbReference>
<dbReference type="InterPro" id="IPR008912">
    <property type="entry name" value="Uncharacterised_CoxE"/>
</dbReference>
<name>A0A1H4JJ39_9PSEU</name>
<dbReference type="Proteomes" id="UP000199622">
    <property type="component" value="Unassembled WGS sequence"/>
</dbReference>
<keyword evidence="3" id="KW-1185">Reference proteome</keyword>
<dbReference type="Pfam" id="PF05762">
    <property type="entry name" value="VWA_CoxE"/>
    <property type="match status" value="1"/>
</dbReference>
<dbReference type="AlphaFoldDB" id="A0A1H4JJ39"/>
<evidence type="ECO:0000313" key="3">
    <source>
        <dbReference type="Proteomes" id="UP000199622"/>
    </source>
</evidence>
<dbReference type="OrthoDB" id="4025922at2"/>